<organism evidence="2 3">
    <name type="scientific">Pan troglodytes</name>
    <name type="common">Chimpanzee</name>
    <dbReference type="NCBI Taxonomy" id="9598"/>
    <lineage>
        <taxon>Eukaryota</taxon>
        <taxon>Metazoa</taxon>
        <taxon>Chordata</taxon>
        <taxon>Craniata</taxon>
        <taxon>Vertebrata</taxon>
        <taxon>Euteleostomi</taxon>
        <taxon>Mammalia</taxon>
        <taxon>Eutheria</taxon>
        <taxon>Euarchontoglires</taxon>
        <taxon>Primates</taxon>
        <taxon>Haplorrhini</taxon>
        <taxon>Catarrhini</taxon>
        <taxon>Hominidae</taxon>
        <taxon>Pan</taxon>
    </lineage>
</organism>
<reference evidence="2 3" key="1">
    <citation type="submission" date="2017-12" db="EMBL/GenBank/DDBJ databases">
        <title>High-resolution comparative analysis of great ape genomes.</title>
        <authorList>
            <person name="Pollen A."/>
            <person name="Hastie A."/>
            <person name="Hormozdiari F."/>
            <person name="Dougherty M."/>
            <person name="Liu R."/>
            <person name="Chaisson M."/>
            <person name="Hoppe E."/>
            <person name="Hill C."/>
            <person name="Pang A."/>
            <person name="Hillier L."/>
            <person name="Baker C."/>
            <person name="Armstrong J."/>
            <person name="Shendure J."/>
            <person name="Paten B."/>
            <person name="Wilson R."/>
            <person name="Chao H."/>
            <person name="Schneider V."/>
            <person name="Ventura M."/>
            <person name="Kronenberg Z."/>
            <person name="Murali S."/>
            <person name="Gordon D."/>
            <person name="Cantsilieris S."/>
            <person name="Munson K."/>
            <person name="Nelson B."/>
            <person name="Raja A."/>
            <person name="Underwood J."/>
            <person name="Diekhans M."/>
            <person name="Fiddes I."/>
            <person name="Haussler D."/>
            <person name="Eichler E."/>
        </authorList>
    </citation>
    <scope>NUCLEOTIDE SEQUENCE [LARGE SCALE GENOMIC DNA]</scope>
    <source>
        <strain evidence="2">Yerkes chimp pedigree #C0471</strain>
    </source>
</reference>
<accession>A0A2J8JDA6</accession>
<dbReference type="Pfam" id="PF00194">
    <property type="entry name" value="Carb_anhydrase"/>
    <property type="match status" value="1"/>
</dbReference>
<dbReference type="SUPFAM" id="SSF51069">
    <property type="entry name" value="Carbonic anhydrase"/>
    <property type="match status" value="1"/>
</dbReference>
<comment type="caution">
    <text evidence="2">The sequence shown here is derived from an EMBL/GenBank/DDBJ whole genome shotgun (WGS) entry which is preliminary data.</text>
</comment>
<dbReference type="Proteomes" id="UP000236370">
    <property type="component" value="Unassembled WGS sequence"/>
</dbReference>
<evidence type="ECO:0000313" key="2">
    <source>
        <dbReference type="EMBL" id="PNI20732.1"/>
    </source>
</evidence>
<evidence type="ECO:0000313" key="3">
    <source>
        <dbReference type="Proteomes" id="UP000236370"/>
    </source>
</evidence>
<dbReference type="Gene3D" id="3.10.200.10">
    <property type="entry name" value="Alpha carbonic anhydrase"/>
    <property type="match status" value="1"/>
</dbReference>
<dbReference type="AlphaFoldDB" id="A0A2J8JDA6"/>
<dbReference type="InterPro" id="IPR001148">
    <property type="entry name" value="CA_dom"/>
</dbReference>
<dbReference type="SMR" id="A0A2J8JDA6"/>
<protein>
    <submittedName>
        <fullName evidence="2">CA4 isoform 6</fullName>
    </submittedName>
</protein>
<dbReference type="InterPro" id="IPR036398">
    <property type="entry name" value="CA_dom_sf"/>
</dbReference>
<proteinExistence type="predicted"/>
<gene>
    <name evidence="2" type="ORF">CK820_G0048527</name>
</gene>
<dbReference type="PROSITE" id="PS51144">
    <property type="entry name" value="ALPHA_CA_2"/>
    <property type="match status" value="1"/>
</dbReference>
<sequence length="38" mass="4206">MMLLENKASISGGGLPAPYQAKQLHLHWSDLPYKGSEH</sequence>
<name>A0A2J8JDA6_PANTR</name>
<feature type="domain" description="Alpha-carbonic anhydrase" evidence="1">
    <location>
        <begin position="1"/>
        <end position="38"/>
    </location>
</feature>
<feature type="non-terminal residue" evidence="2">
    <location>
        <position position="38"/>
    </location>
</feature>
<dbReference type="EMBL" id="NBAG03000473">
    <property type="protein sequence ID" value="PNI20732.1"/>
    <property type="molecule type" value="Genomic_DNA"/>
</dbReference>
<evidence type="ECO:0000259" key="1">
    <source>
        <dbReference type="PROSITE" id="PS51144"/>
    </source>
</evidence>